<gene>
    <name evidence="1" type="ORF">METZ01_LOCUS322277</name>
</gene>
<evidence type="ECO:0000313" key="1">
    <source>
        <dbReference type="EMBL" id="SVC69423.1"/>
    </source>
</evidence>
<protein>
    <submittedName>
        <fullName evidence="1">Uncharacterized protein</fullName>
    </submittedName>
</protein>
<accession>A0A382P7N4</accession>
<proteinExistence type="predicted"/>
<name>A0A382P7N4_9ZZZZ</name>
<sequence>MKIIDGIDLEKPGCYHTSNSGFRKYYMSNQGAVQTAQAIVETFNASDWD</sequence>
<feature type="non-terminal residue" evidence="1">
    <location>
        <position position="49"/>
    </location>
</feature>
<dbReference type="EMBL" id="UINC01105468">
    <property type="protein sequence ID" value="SVC69423.1"/>
    <property type="molecule type" value="Genomic_DNA"/>
</dbReference>
<reference evidence="1" key="1">
    <citation type="submission" date="2018-05" db="EMBL/GenBank/DDBJ databases">
        <authorList>
            <person name="Lanie J.A."/>
            <person name="Ng W.-L."/>
            <person name="Kazmierczak K.M."/>
            <person name="Andrzejewski T.M."/>
            <person name="Davidsen T.M."/>
            <person name="Wayne K.J."/>
            <person name="Tettelin H."/>
            <person name="Glass J.I."/>
            <person name="Rusch D."/>
            <person name="Podicherti R."/>
            <person name="Tsui H.-C.T."/>
            <person name="Winkler M.E."/>
        </authorList>
    </citation>
    <scope>NUCLEOTIDE SEQUENCE</scope>
</reference>
<dbReference type="AlphaFoldDB" id="A0A382P7N4"/>
<organism evidence="1">
    <name type="scientific">marine metagenome</name>
    <dbReference type="NCBI Taxonomy" id="408172"/>
    <lineage>
        <taxon>unclassified sequences</taxon>
        <taxon>metagenomes</taxon>
        <taxon>ecological metagenomes</taxon>
    </lineage>
</organism>